<dbReference type="Pfam" id="PF02152">
    <property type="entry name" value="FolB"/>
    <property type="match status" value="1"/>
</dbReference>
<accession>A0ABZ0IJA3</accession>
<dbReference type="PANTHER" id="PTHR42844:SF1">
    <property type="entry name" value="DIHYDRONEOPTERIN ALDOLASE 1-RELATED"/>
    <property type="match status" value="1"/>
</dbReference>
<comment type="function">
    <text evidence="6">Catalyzes the conversion of 7,8-dihydroneopterin to 6-hydroxymethyl-7,8-dihydropterin.</text>
</comment>
<comment type="catalytic activity">
    <reaction evidence="1 6">
        <text>7,8-dihydroneopterin = 6-hydroxymethyl-7,8-dihydropterin + glycolaldehyde</text>
        <dbReference type="Rhea" id="RHEA:10540"/>
        <dbReference type="ChEBI" id="CHEBI:17001"/>
        <dbReference type="ChEBI" id="CHEBI:17071"/>
        <dbReference type="ChEBI" id="CHEBI:44841"/>
        <dbReference type="EC" id="4.1.2.25"/>
    </reaction>
</comment>
<evidence type="ECO:0000313" key="8">
    <source>
        <dbReference type="EMBL" id="WOK05119.1"/>
    </source>
</evidence>
<evidence type="ECO:0000256" key="5">
    <source>
        <dbReference type="ARBA" id="ARBA00023239"/>
    </source>
</evidence>
<gene>
    <name evidence="8" type="primary">folB</name>
    <name evidence="8" type="ORF">RT717_18720</name>
</gene>
<dbReference type="SUPFAM" id="SSF55620">
    <property type="entry name" value="Tetrahydrobiopterin biosynthesis enzymes-like"/>
    <property type="match status" value="1"/>
</dbReference>
<dbReference type="Gene3D" id="3.30.1130.10">
    <property type="match status" value="1"/>
</dbReference>
<dbReference type="EMBL" id="CP136051">
    <property type="protein sequence ID" value="WOK05119.1"/>
    <property type="molecule type" value="Genomic_DNA"/>
</dbReference>
<dbReference type="SMART" id="SM00905">
    <property type="entry name" value="FolB"/>
    <property type="match status" value="1"/>
</dbReference>
<feature type="domain" description="Dihydroneopterin aldolase/epimerase" evidence="7">
    <location>
        <begin position="5"/>
        <end position="117"/>
    </location>
</feature>
<comment type="pathway">
    <text evidence="2 6">Cofactor biosynthesis; tetrahydrofolate biosynthesis; 2-amino-4-hydroxy-6-hydroxymethyl-7,8-dihydropteridine diphosphate from 7,8-dihydroneopterin triphosphate: step 3/4.</text>
</comment>
<dbReference type="EC" id="4.1.2.25" evidence="6"/>
<dbReference type="RefSeq" id="WP_317487911.1">
    <property type="nucleotide sequence ID" value="NZ_CP136051.1"/>
</dbReference>
<evidence type="ECO:0000313" key="9">
    <source>
        <dbReference type="Proteomes" id="UP001302349"/>
    </source>
</evidence>
<evidence type="ECO:0000256" key="1">
    <source>
        <dbReference type="ARBA" id="ARBA00001353"/>
    </source>
</evidence>
<evidence type="ECO:0000259" key="7">
    <source>
        <dbReference type="SMART" id="SM00905"/>
    </source>
</evidence>
<comment type="similarity">
    <text evidence="3 6">Belongs to the DHNA family.</text>
</comment>
<dbReference type="Proteomes" id="UP001302349">
    <property type="component" value="Chromosome"/>
</dbReference>
<keyword evidence="5 6" id="KW-0456">Lyase</keyword>
<evidence type="ECO:0000256" key="4">
    <source>
        <dbReference type="ARBA" id="ARBA00022909"/>
    </source>
</evidence>
<dbReference type="InterPro" id="IPR043133">
    <property type="entry name" value="GTP-CH-I_C/QueF"/>
</dbReference>
<name>A0ABZ0IJA3_9BACT</name>
<reference evidence="8 9" key="1">
    <citation type="journal article" date="2023" name="Microbiol. Resour. Announc.">
        <title>Complete Genome Sequence of Imperialibacter roseus strain P4T.</title>
        <authorList>
            <person name="Tizabi D.R."/>
            <person name="Bachvaroff T."/>
            <person name="Hill R.T."/>
        </authorList>
    </citation>
    <scope>NUCLEOTIDE SEQUENCE [LARGE SCALE GENOMIC DNA]</scope>
    <source>
        <strain evidence="8 9">P4T</strain>
    </source>
</reference>
<dbReference type="InterPro" id="IPR006156">
    <property type="entry name" value="Dihydroneopterin_aldolase"/>
</dbReference>
<sequence length="119" mass="13636">MQGKIALKGLMFHSFHGVHSFERERGNDFRIDLVFQTDISKAALSDKLADTLDYEEVYQIVAEIMEVPVNLLEHLAYKISEKLFAEYTEVKILDITVAKILPPLEGRCEESSVSLVRHR</sequence>
<protein>
    <recommendedName>
        <fullName evidence="6">7,8-dihydroneopterin aldolase</fullName>
        <ecNumber evidence="6">4.1.2.25</ecNumber>
    </recommendedName>
</protein>
<dbReference type="PANTHER" id="PTHR42844">
    <property type="entry name" value="DIHYDRONEOPTERIN ALDOLASE 1-RELATED"/>
    <property type="match status" value="1"/>
</dbReference>
<keyword evidence="9" id="KW-1185">Reference proteome</keyword>
<dbReference type="NCBIfam" id="TIGR00525">
    <property type="entry name" value="folB"/>
    <property type="match status" value="1"/>
</dbReference>
<dbReference type="NCBIfam" id="TIGR00526">
    <property type="entry name" value="folB_dom"/>
    <property type="match status" value="1"/>
</dbReference>
<evidence type="ECO:0000256" key="2">
    <source>
        <dbReference type="ARBA" id="ARBA00005013"/>
    </source>
</evidence>
<evidence type="ECO:0000256" key="6">
    <source>
        <dbReference type="RuleBase" id="RU362079"/>
    </source>
</evidence>
<organism evidence="8 9">
    <name type="scientific">Imperialibacter roseus</name>
    <dbReference type="NCBI Taxonomy" id="1324217"/>
    <lineage>
        <taxon>Bacteria</taxon>
        <taxon>Pseudomonadati</taxon>
        <taxon>Bacteroidota</taxon>
        <taxon>Cytophagia</taxon>
        <taxon>Cytophagales</taxon>
        <taxon>Flammeovirgaceae</taxon>
        <taxon>Imperialibacter</taxon>
    </lineage>
</organism>
<evidence type="ECO:0000256" key="3">
    <source>
        <dbReference type="ARBA" id="ARBA00005708"/>
    </source>
</evidence>
<dbReference type="GO" id="GO:0004150">
    <property type="term" value="F:dihydroneopterin aldolase activity"/>
    <property type="evidence" value="ECO:0007669"/>
    <property type="project" value="UniProtKB-EC"/>
</dbReference>
<keyword evidence="4 6" id="KW-0289">Folate biosynthesis</keyword>
<dbReference type="InterPro" id="IPR006157">
    <property type="entry name" value="FolB_dom"/>
</dbReference>
<proteinExistence type="inferred from homology"/>